<proteinExistence type="predicted"/>
<organism evidence="2 3">
    <name type="scientific">Arthrobacter crystallopoietes BAB-32</name>
    <dbReference type="NCBI Taxonomy" id="1246476"/>
    <lineage>
        <taxon>Bacteria</taxon>
        <taxon>Bacillati</taxon>
        <taxon>Actinomycetota</taxon>
        <taxon>Actinomycetes</taxon>
        <taxon>Micrococcales</taxon>
        <taxon>Micrococcaceae</taxon>
        <taxon>Crystallibacter</taxon>
    </lineage>
</organism>
<comment type="caution">
    <text evidence="2">The sequence shown here is derived from an EMBL/GenBank/DDBJ whole genome shotgun (WGS) entry which is preliminary data.</text>
</comment>
<protein>
    <submittedName>
        <fullName evidence="2">Quinone oxidoreductase-like protein</fullName>
    </submittedName>
</protein>
<dbReference type="Gene3D" id="3.40.50.720">
    <property type="entry name" value="NAD(P)-binding Rossmann-like Domain"/>
    <property type="match status" value="1"/>
</dbReference>
<dbReference type="Gene3D" id="3.90.180.10">
    <property type="entry name" value="Medium-chain alcohol dehydrogenases, catalytic domain"/>
    <property type="match status" value="1"/>
</dbReference>
<evidence type="ECO:0000313" key="3">
    <source>
        <dbReference type="Proteomes" id="UP000010729"/>
    </source>
</evidence>
<dbReference type="EMBL" id="ANPE02000059">
    <property type="protein sequence ID" value="EMY35841.1"/>
    <property type="molecule type" value="Genomic_DNA"/>
</dbReference>
<keyword evidence="3" id="KW-1185">Reference proteome</keyword>
<dbReference type="Pfam" id="PF13602">
    <property type="entry name" value="ADH_zinc_N_2"/>
    <property type="match status" value="1"/>
</dbReference>
<gene>
    <name evidence="2" type="ORF">D477_002116</name>
</gene>
<name>N1UZM8_9MICC</name>
<dbReference type="AlphaFoldDB" id="N1UZM8"/>
<evidence type="ECO:0000313" key="2">
    <source>
        <dbReference type="EMBL" id="EMY35841.1"/>
    </source>
</evidence>
<dbReference type="OrthoDB" id="9790818at2"/>
<evidence type="ECO:0000256" key="1">
    <source>
        <dbReference type="SAM" id="MobiDB-lite"/>
    </source>
</evidence>
<accession>N1UZM8</accession>
<dbReference type="Proteomes" id="UP000010729">
    <property type="component" value="Unassembled WGS sequence"/>
</dbReference>
<sequence length="121" mass="13163">MLMLPGRTNRQSSAGECGPLAGKHWAAPFRKGRSSRRSPSERSRQSLHRQLGALALSPFISQRLAMFFGMVRAADLAELTGLIEAGTVKPALERTFPLAEAATALRHLEEGKIRGKITIVV</sequence>
<feature type="region of interest" description="Disordered" evidence="1">
    <location>
        <begin position="1"/>
        <end position="46"/>
    </location>
</feature>
<reference evidence="2 3" key="1">
    <citation type="journal article" date="2013" name="Genome Announc.">
        <title>Draft Genome Sequence of Arthrobacter crystallopoietes Strain BAB-32, Revealing Genes for Bioremediation.</title>
        <authorList>
            <person name="Joshi M.N."/>
            <person name="Pandit A.S."/>
            <person name="Sharma A."/>
            <person name="Pandya R.V."/>
            <person name="Desai S.M."/>
            <person name="Saxena A.K."/>
            <person name="Bagatharia S.B."/>
        </authorList>
    </citation>
    <scope>NUCLEOTIDE SEQUENCE [LARGE SCALE GENOMIC DNA]</scope>
    <source>
        <strain evidence="2 3">BAB-32</strain>
    </source>
</reference>